<dbReference type="EMBL" id="JABCIY010000157">
    <property type="protein sequence ID" value="KAF7191537.1"/>
    <property type="molecule type" value="Genomic_DNA"/>
</dbReference>
<dbReference type="InterPro" id="IPR013319">
    <property type="entry name" value="GH11/12"/>
</dbReference>
<dbReference type="GO" id="GO:0008810">
    <property type="term" value="F:cellulase activity"/>
    <property type="evidence" value="ECO:0007669"/>
    <property type="project" value="InterPro"/>
</dbReference>
<evidence type="ECO:0000313" key="4">
    <source>
        <dbReference type="EMBL" id="KAF7191537.1"/>
    </source>
</evidence>
<accession>A0A8H6RIN4</accession>
<feature type="compositionally biased region" description="Polar residues" evidence="3">
    <location>
        <begin position="246"/>
        <end position="262"/>
    </location>
</feature>
<keyword evidence="5" id="KW-1185">Reference proteome</keyword>
<keyword evidence="2" id="KW-0624">Polysaccharide degradation</keyword>
<feature type="region of interest" description="Disordered" evidence="3">
    <location>
        <begin position="77"/>
        <end position="97"/>
    </location>
</feature>
<sequence length="300" mass="31720">MPVRNNNIWNDDGSGSACTYVTDDPKPNSNAFDVQWQWSGDPIVRGFPNVGLRTKALPVHVRDLRSLNISAAWTLTPSSSGSDVSADDTSEPDGNALEDIGVETNVCLDVFADSDEARSLDFGDQKYEIMVWFAAFGGGAKPVGNTTPLSPPVVSMIQGTEFTLYSGTNTNGQTVLTWVANRTLTTFDIDVAPLFGLLASKGLLPEEVYLGTVQFGTETFAAAEMVIFNVTSFNASIRTVQTERGLGNATNSQSGGATTTDSGGLPIATQVDATSGSARQHSFLSITIVGITSILAAMMT</sequence>
<reference evidence="4" key="1">
    <citation type="submission" date="2020-04" db="EMBL/GenBank/DDBJ databases">
        <title>Draft genome resource of the tomato pathogen Pseudocercospora fuligena.</title>
        <authorList>
            <person name="Zaccaron A."/>
        </authorList>
    </citation>
    <scope>NUCLEOTIDE SEQUENCE</scope>
    <source>
        <strain evidence="4">PF001</strain>
    </source>
</reference>
<dbReference type="InterPro" id="IPR013320">
    <property type="entry name" value="ConA-like_dom_sf"/>
</dbReference>
<gene>
    <name evidence="4" type="ORF">HII31_07039</name>
</gene>
<organism evidence="4 5">
    <name type="scientific">Pseudocercospora fuligena</name>
    <dbReference type="NCBI Taxonomy" id="685502"/>
    <lineage>
        <taxon>Eukaryota</taxon>
        <taxon>Fungi</taxon>
        <taxon>Dikarya</taxon>
        <taxon>Ascomycota</taxon>
        <taxon>Pezizomycotina</taxon>
        <taxon>Dothideomycetes</taxon>
        <taxon>Dothideomycetidae</taxon>
        <taxon>Mycosphaerellales</taxon>
        <taxon>Mycosphaerellaceae</taxon>
        <taxon>Pseudocercospora</taxon>
    </lineage>
</organism>
<comment type="similarity">
    <text evidence="1 2">Belongs to the glycosyl hydrolase 12 (cellulase H) family.</text>
</comment>
<dbReference type="SUPFAM" id="SSF49899">
    <property type="entry name" value="Concanavalin A-like lectins/glucanases"/>
    <property type="match status" value="1"/>
</dbReference>
<evidence type="ECO:0000313" key="5">
    <source>
        <dbReference type="Proteomes" id="UP000660729"/>
    </source>
</evidence>
<name>A0A8H6RIN4_9PEZI</name>
<dbReference type="PANTHER" id="PTHR34002:SF11">
    <property type="entry name" value="CONCANAVALIN A-LIKE LECTIN_GLUCANASE"/>
    <property type="match status" value="1"/>
</dbReference>
<dbReference type="PANTHER" id="PTHR34002">
    <property type="entry name" value="BLR1656 PROTEIN"/>
    <property type="match status" value="1"/>
</dbReference>
<dbReference type="GO" id="GO:0000272">
    <property type="term" value="P:polysaccharide catabolic process"/>
    <property type="evidence" value="ECO:0007669"/>
    <property type="project" value="UniProtKB-KW"/>
</dbReference>
<dbReference type="AlphaFoldDB" id="A0A8H6RIN4"/>
<dbReference type="Proteomes" id="UP000660729">
    <property type="component" value="Unassembled WGS sequence"/>
</dbReference>
<dbReference type="Gene3D" id="2.60.120.180">
    <property type="match status" value="1"/>
</dbReference>
<dbReference type="InterPro" id="IPR002594">
    <property type="entry name" value="GH12"/>
</dbReference>
<dbReference type="OrthoDB" id="89349at2759"/>
<keyword evidence="2" id="KW-0326">Glycosidase</keyword>
<feature type="region of interest" description="Disordered" evidence="3">
    <location>
        <begin position="246"/>
        <end position="265"/>
    </location>
</feature>
<evidence type="ECO:0000256" key="3">
    <source>
        <dbReference type="SAM" id="MobiDB-lite"/>
    </source>
</evidence>
<evidence type="ECO:0000256" key="2">
    <source>
        <dbReference type="RuleBase" id="RU361163"/>
    </source>
</evidence>
<evidence type="ECO:0000256" key="1">
    <source>
        <dbReference type="ARBA" id="ARBA00005519"/>
    </source>
</evidence>
<comment type="caution">
    <text evidence="4">The sequence shown here is derived from an EMBL/GenBank/DDBJ whole genome shotgun (WGS) entry which is preliminary data.</text>
</comment>
<keyword evidence="2" id="KW-0119">Carbohydrate metabolism</keyword>
<protein>
    <submittedName>
        <fullName evidence="4">Endoglucanase cel12A</fullName>
    </submittedName>
</protein>
<keyword evidence="2" id="KW-0378">Hydrolase</keyword>
<dbReference type="Pfam" id="PF01670">
    <property type="entry name" value="Glyco_hydro_12"/>
    <property type="match status" value="1"/>
</dbReference>
<proteinExistence type="inferred from homology"/>